<gene>
    <name evidence="4" type="ORF">CYL18_09980</name>
</gene>
<dbReference type="Gene3D" id="3.30.420.40">
    <property type="match status" value="2"/>
</dbReference>
<dbReference type="InterPro" id="IPR049874">
    <property type="entry name" value="ROK_cs"/>
</dbReference>
<protein>
    <submittedName>
        <fullName evidence="4">Sugar kinase</fullName>
    </submittedName>
</protein>
<dbReference type="PANTHER" id="PTHR18964:SF149">
    <property type="entry name" value="BIFUNCTIONAL UDP-N-ACETYLGLUCOSAMINE 2-EPIMERASE_N-ACETYLMANNOSAMINE KINASE"/>
    <property type="match status" value="1"/>
</dbReference>
<keyword evidence="3" id="KW-0119">Carbohydrate metabolism</keyword>
<dbReference type="PANTHER" id="PTHR18964">
    <property type="entry name" value="ROK (REPRESSOR, ORF, KINASE) FAMILY"/>
    <property type="match status" value="1"/>
</dbReference>
<dbReference type="RefSeq" id="WP_104849365.1">
    <property type="nucleotide sequence ID" value="NZ_PKOZ01000005.1"/>
</dbReference>
<keyword evidence="3" id="KW-0859">Xylose metabolism</keyword>
<reference evidence="4 5" key="1">
    <citation type="submission" date="2017-12" db="EMBL/GenBank/DDBJ databases">
        <title>Taxonomic description and draft genome of Pradoshia cofamensis Gen. nov., sp. nov., a thermotolerant bacillale isolated from anterior gut of earthworm Eisenia fetida.</title>
        <authorList>
            <person name="Saha T."/>
            <person name="Chakraborty R."/>
        </authorList>
    </citation>
    <scope>NUCLEOTIDE SEQUENCE [LARGE SCALE GENOMIC DNA]</scope>
    <source>
        <strain evidence="4 5">EAG3</strain>
    </source>
</reference>
<keyword evidence="4" id="KW-0808">Transferase</keyword>
<dbReference type="InterPro" id="IPR036390">
    <property type="entry name" value="WH_DNA-bd_sf"/>
</dbReference>
<dbReference type="InterPro" id="IPR036388">
    <property type="entry name" value="WH-like_DNA-bd_sf"/>
</dbReference>
<dbReference type="OrthoDB" id="9796533at2"/>
<dbReference type="Pfam" id="PF00480">
    <property type="entry name" value="ROK"/>
    <property type="match status" value="1"/>
</dbReference>
<comment type="caution">
    <text evidence="4">The sequence shown here is derived from an EMBL/GenBank/DDBJ whole genome shotgun (WGS) entry which is preliminary data.</text>
</comment>
<dbReference type="AlphaFoldDB" id="A0A2S7MZD6"/>
<comment type="similarity">
    <text evidence="2">Belongs to the ROK (NagC/XylR) family.</text>
</comment>
<sequence length="407" mass="44181">MSKEFVTGTFQRMKSTNLSIVLNLIREKGPISRADIAKLTKLTPPTISNLTRELLIRELIMEKSLGESSGGRKPTLLTLNSERHYLIGVDIGSHELNMILTNLIGESKHCLVQTIPSPVSKDLLLSLLIKGIRALTDIAPESDKLVGIGVAMHGIVDVSKGESIFAPNLNLHHIPIKDILEEEFGLMVVVENDVRAIAHGHQWFNPEIASDIAYINVGRGIGAGLIIGGELYLGHDFISGEIGHMAIDLHGPKCSCGNHGCLQTFATGPAIADRMRMKLSQGERSMLSDRLAEGMDETITGEHVFEAAEAGDLLAQETLREAGRYLGIGLTNLIHIINPERIVLSGGVIQAKKYLLDSVQKTIQERALTEKAKQTEIVISSFGNHATVMGAVSLILRKLFSNLGSTD</sequence>
<evidence type="ECO:0000313" key="5">
    <source>
        <dbReference type="Proteomes" id="UP000239663"/>
    </source>
</evidence>
<evidence type="ECO:0000256" key="2">
    <source>
        <dbReference type="ARBA" id="ARBA00006479"/>
    </source>
</evidence>
<accession>A0A2S7MZD6</accession>
<dbReference type="SUPFAM" id="SSF53067">
    <property type="entry name" value="Actin-like ATPase domain"/>
    <property type="match status" value="1"/>
</dbReference>
<comment type="function">
    <text evidence="1">Transcriptional repressor of xylose-utilizing enzymes.</text>
</comment>
<dbReference type="PROSITE" id="PS01125">
    <property type="entry name" value="ROK"/>
    <property type="match status" value="1"/>
</dbReference>
<dbReference type="SUPFAM" id="SSF46785">
    <property type="entry name" value="Winged helix' DNA-binding domain"/>
    <property type="match status" value="1"/>
</dbReference>
<evidence type="ECO:0000313" key="4">
    <source>
        <dbReference type="EMBL" id="PQD95105.1"/>
    </source>
</evidence>
<dbReference type="GO" id="GO:0016301">
    <property type="term" value="F:kinase activity"/>
    <property type="evidence" value="ECO:0007669"/>
    <property type="project" value="UniProtKB-KW"/>
</dbReference>
<organism evidence="4 5">
    <name type="scientific">Pradoshia eiseniae</name>
    <dbReference type="NCBI Taxonomy" id="2064768"/>
    <lineage>
        <taxon>Bacteria</taxon>
        <taxon>Bacillati</taxon>
        <taxon>Bacillota</taxon>
        <taxon>Bacilli</taxon>
        <taxon>Bacillales</taxon>
        <taxon>Bacillaceae</taxon>
        <taxon>Pradoshia</taxon>
    </lineage>
</organism>
<proteinExistence type="inferred from homology"/>
<dbReference type="Proteomes" id="UP000239663">
    <property type="component" value="Unassembled WGS sequence"/>
</dbReference>
<name>A0A2S7MZD6_9BACI</name>
<keyword evidence="4" id="KW-0418">Kinase</keyword>
<keyword evidence="5" id="KW-1185">Reference proteome</keyword>
<dbReference type="GO" id="GO:0042732">
    <property type="term" value="P:D-xylose metabolic process"/>
    <property type="evidence" value="ECO:0007669"/>
    <property type="project" value="UniProtKB-KW"/>
</dbReference>
<evidence type="ECO:0000256" key="3">
    <source>
        <dbReference type="ARBA" id="ARBA00022629"/>
    </source>
</evidence>
<dbReference type="InterPro" id="IPR043129">
    <property type="entry name" value="ATPase_NBD"/>
</dbReference>
<dbReference type="Gene3D" id="1.10.10.10">
    <property type="entry name" value="Winged helix-like DNA-binding domain superfamily/Winged helix DNA-binding domain"/>
    <property type="match status" value="1"/>
</dbReference>
<dbReference type="EMBL" id="PKOZ01000005">
    <property type="protein sequence ID" value="PQD95105.1"/>
    <property type="molecule type" value="Genomic_DNA"/>
</dbReference>
<evidence type="ECO:0000256" key="1">
    <source>
        <dbReference type="ARBA" id="ARBA00002486"/>
    </source>
</evidence>
<dbReference type="InterPro" id="IPR000600">
    <property type="entry name" value="ROK"/>
</dbReference>